<dbReference type="PANTHER" id="PTHR42643:SF24">
    <property type="entry name" value="IONOTROPIC RECEPTOR 60A"/>
    <property type="match status" value="1"/>
</dbReference>
<reference evidence="9 10" key="1">
    <citation type="submission" date="2015-12" db="EMBL/GenBank/DDBJ databases">
        <title>The genome of Folsomia candida.</title>
        <authorList>
            <person name="Faddeeva A."/>
            <person name="Derks M.F."/>
            <person name="Anvar Y."/>
            <person name="Smit S."/>
            <person name="Van Straalen N."/>
            <person name="Roelofs D."/>
        </authorList>
    </citation>
    <scope>NUCLEOTIDE SEQUENCE [LARGE SCALE GENOMIC DNA]</scope>
    <source>
        <strain evidence="9 10">VU population</strain>
        <tissue evidence="9">Whole body</tissue>
    </source>
</reference>
<evidence type="ECO:0000256" key="2">
    <source>
        <dbReference type="ARBA" id="ARBA00022475"/>
    </source>
</evidence>
<proteinExistence type="predicted"/>
<comment type="subcellular location">
    <subcellularLocation>
        <location evidence="1">Cell membrane</location>
        <topology evidence="1">Multi-pass membrane protein</topology>
    </subcellularLocation>
</comment>
<dbReference type="OrthoDB" id="8299140at2759"/>
<dbReference type="GO" id="GO:0005886">
    <property type="term" value="C:plasma membrane"/>
    <property type="evidence" value="ECO:0007669"/>
    <property type="project" value="UniProtKB-SubCell"/>
</dbReference>
<evidence type="ECO:0000256" key="1">
    <source>
        <dbReference type="ARBA" id="ARBA00004651"/>
    </source>
</evidence>
<keyword evidence="2" id="KW-1003">Cell membrane</keyword>
<dbReference type="InterPro" id="IPR052192">
    <property type="entry name" value="Insect_Ionotropic_Sensory_Rcpt"/>
</dbReference>
<name>A0A226DDW6_FOLCA</name>
<feature type="transmembrane region" description="Helical" evidence="8">
    <location>
        <begin position="405"/>
        <end position="427"/>
    </location>
</feature>
<keyword evidence="3 8" id="KW-0812">Transmembrane</keyword>
<dbReference type="EMBL" id="LNIX01000023">
    <property type="protein sequence ID" value="OXA43024.1"/>
    <property type="molecule type" value="Genomic_DNA"/>
</dbReference>
<evidence type="ECO:0000256" key="5">
    <source>
        <dbReference type="ARBA" id="ARBA00023136"/>
    </source>
</evidence>
<dbReference type="Proteomes" id="UP000198287">
    <property type="component" value="Unassembled WGS sequence"/>
</dbReference>
<evidence type="ECO:0000256" key="4">
    <source>
        <dbReference type="ARBA" id="ARBA00022989"/>
    </source>
</evidence>
<gene>
    <name evidence="9" type="ORF">Fcan01_22233</name>
</gene>
<evidence type="ECO:0000256" key="8">
    <source>
        <dbReference type="SAM" id="Phobius"/>
    </source>
</evidence>
<evidence type="ECO:0000256" key="7">
    <source>
        <dbReference type="ARBA" id="ARBA00023180"/>
    </source>
</evidence>
<keyword evidence="10" id="KW-1185">Reference proteome</keyword>
<feature type="transmembrane region" description="Helical" evidence="8">
    <location>
        <begin position="717"/>
        <end position="743"/>
    </location>
</feature>
<dbReference type="AlphaFoldDB" id="A0A226DDW6"/>
<keyword evidence="4 8" id="KW-1133">Transmembrane helix</keyword>
<feature type="transmembrane region" description="Helical" evidence="8">
    <location>
        <begin position="349"/>
        <end position="371"/>
    </location>
</feature>
<dbReference type="PANTHER" id="PTHR42643">
    <property type="entry name" value="IONOTROPIC RECEPTOR 20A-RELATED"/>
    <property type="match status" value="1"/>
</dbReference>
<protein>
    <submittedName>
        <fullName evidence="9">Uncharacterized protein</fullName>
    </submittedName>
</protein>
<keyword evidence="7" id="KW-0325">Glycoprotein</keyword>
<evidence type="ECO:0000256" key="6">
    <source>
        <dbReference type="ARBA" id="ARBA00023170"/>
    </source>
</evidence>
<keyword evidence="6" id="KW-0675">Receptor</keyword>
<dbReference type="Gene3D" id="1.10.287.70">
    <property type="match status" value="1"/>
</dbReference>
<organism evidence="9 10">
    <name type="scientific">Folsomia candida</name>
    <name type="common">Springtail</name>
    <dbReference type="NCBI Taxonomy" id="158441"/>
    <lineage>
        <taxon>Eukaryota</taxon>
        <taxon>Metazoa</taxon>
        <taxon>Ecdysozoa</taxon>
        <taxon>Arthropoda</taxon>
        <taxon>Hexapoda</taxon>
        <taxon>Collembola</taxon>
        <taxon>Entomobryomorpha</taxon>
        <taxon>Isotomoidea</taxon>
        <taxon>Isotomidae</taxon>
        <taxon>Proisotominae</taxon>
        <taxon>Folsomia</taxon>
    </lineage>
</organism>
<evidence type="ECO:0000256" key="3">
    <source>
        <dbReference type="ARBA" id="ARBA00022692"/>
    </source>
</evidence>
<comment type="caution">
    <text evidence="9">The sequence shown here is derived from an EMBL/GenBank/DDBJ whole genome shotgun (WGS) entry which is preliminary data.</text>
</comment>
<keyword evidence="5 8" id="KW-0472">Membrane</keyword>
<evidence type="ECO:0000313" key="10">
    <source>
        <dbReference type="Proteomes" id="UP000198287"/>
    </source>
</evidence>
<sequence>MVKLSNISPILVFYTFYQFSPHICLGKELLPVFYTLFHNLDLCNIQVLRDDRQISNIDWFNINRPTKILTEIKKSKSIFTNDFNPQPINVFKSRSFSPCKLAIILANQYLFIPRNPHRVLLDKYINTVLNGYMFYNDNHNRKELLGQDFVTLFVTAQSHQNKSSHVDFTLIEYSQIGILVLLDDGKFELCAWTNINWDKYAIFLQKDLSCREETIQHSANNIVDIYKTIPASLPPWCYNNLMQMQLVDVAYNNVTQSESNFGDSVTNYVLQLVFQAANETVLFQLNCAPAHSLLLFVRDGMEPHLSKLFPIKKNLVTLVITKNSGYEFLSCYRKEYITFKLYITPFKTWVWVSVVSSLTLIIGITTAYKYYGRLRSISFSPWMFILATLFEETGPIPVRIERNNFFRLVLGSWCLVSVVLTNCYNGIMISELNSPLPTYSPSNFDDLICDKMAPTDIPKLLNSIQYFTGRHENSSHPINPKENIFKSGYVRIAWYLKELVFFRSEGNNMPINALYQRTQELENQFTSNQCFSLLSLPNREVSGITSKLPELLDDLLSFVFNSGLIVTLTTAKTRFINLLDPRQIHFPRISDYRNSNQLIGQLAHEVEGELVECGKSAFIAKSDVLQSEFDFLKRHYPSRKFYKGKDIMGLVTSSWRFYYQGRSKVPMHVKALIETGVYPQVEKEETYNKNFRRKPVKKFKPDQPAPPIGLDGAVTTLFALCGVTVLAVCFTFIVEVRAMIYVLMKSMITRLHTFLRKNILYFKAA</sequence>
<accession>A0A226DDW6</accession>
<evidence type="ECO:0000313" key="9">
    <source>
        <dbReference type="EMBL" id="OXA43024.1"/>
    </source>
</evidence>